<evidence type="ECO:0000256" key="11">
    <source>
        <dbReference type="ARBA" id="ARBA00023204"/>
    </source>
</evidence>
<dbReference type="PANTHER" id="PTHR33693">
    <property type="entry name" value="TYPE-5 URACIL-DNA GLYCOSYLASE"/>
    <property type="match status" value="1"/>
</dbReference>
<dbReference type="SUPFAM" id="SSF52141">
    <property type="entry name" value="Uracil-DNA glycosylase-like"/>
    <property type="match status" value="1"/>
</dbReference>
<dbReference type="Proteomes" id="UP001279553">
    <property type="component" value="Unassembled WGS sequence"/>
</dbReference>
<comment type="similarity">
    <text evidence="2">Belongs to the uracil-DNA glycosylase (UDG) superfamily. Type 4 (UDGa) family.</text>
</comment>
<keyword evidence="5" id="KW-0004">4Fe-4S</keyword>
<evidence type="ECO:0000256" key="3">
    <source>
        <dbReference type="ARBA" id="ARBA00012030"/>
    </source>
</evidence>
<evidence type="ECO:0000313" key="14">
    <source>
        <dbReference type="Proteomes" id="UP001279553"/>
    </source>
</evidence>
<dbReference type="InterPro" id="IPR051536">
    <property type="entry name" value="UDG_Type-4/5"/>
</dbReference>
<keyword evidence="14" id="KW-1185">Reference proteome</keyword>
<evidence type="ECO:0000313" key="13">
    <source>
        <dbReference type="EMBL" id="MDX5930335.1"/>
    </source>
</evidence>
<evidence type="ECO:0000256" key="7">
    <source>
        <dbReference type="ARBA" id="ARBA00022763"/>
    </source>
</evidence>
<evidence type="ECO:0000256" key="10">
    <source>
        <dbReference type="ARBA" id="ARBA00023014"/>
    </source>
</evidence>
<evidence type="ECO:0000256" key="2">
    <source>
        <dbReference type="ARBA" id="ARBA00006521"/>
    </source>
</evidence>
<evidence type="ECO:0000256" key="6">
    <source>
        <dbReference type="ARBA" id="ARBA00022723"/>
    </source>
</evidence>
<dbReference type="RefSeq" id="WP_319615919.1">
    <property type="nucleotide sequence ID" value="NZ_JAWXYB010000018.1"/>
</dbReference>
<dbReference type="NCBIfam" id="TIGR00758">
    <property type="entry name" value="UDG_fam4"/>
    <property type="match status" value="1"/>
</dbReference>
<dbReference type="InterPro" id="IPR005122">
    <property type="entry name" value="Uracil-DNA_glycosylase-like"/>
</dbReference>
<organism evidence="13 14">
    <name type="scientific">Acidiphilium acidophilum</name>
    <name type="common">Thiobacillus acidophilus</name>
    <dbReference type="NCBI Taxonomy" id="76588"/>
    <lineage>
        <taxon>Bacteria</taxon>
        <taxon>Pseudomonadati</taxon>
        <taxon>Pseudomonadota</taxon>
        <taxon>Alphaproteobacteria</taxon>
        <taxon>Acetobacterales</taxon>
        <taxon>Acidocellaceae</taxon>
        <taxon>Acidiphilium</taxon>
    </lineage>
</organism>
<keyword evidence="10" id="KW-0411">Iron-sulfur</keyword>
<evidence type="ECO:0000256" key="4">
    <source>
        <dbReference type="ARBA" id="ARBA00019403"/>
    </source>
</evidence>
<dbReference type="AlphaFoldDB" id="A0AAW9DQ37"/>
<comment type="catalytic activity">
    <reaction evidence="1">
        <text>Hydrolyzes single-stranded DNA or mismatched double-stranded DNA and polynucleotides, releasing free uracil.</text>
        <dbReference type="EC" id="3.2.2.27"/>
    </reaction>
</comment>
<sequence length="285" mass="30196">MTDLNDISSPTLVAWLALQSDWGAEDALLDTPQDRTAVAARAVGAPMPAPLRPAARVLPMAPALAGSPALAPSLAAPALAAPVLASAAGDLAGLRDALEAFEECALKRTATQLVFADGSETARIMLIGEAPGAEEDRAGRPFVGPAGQLLDRMLASIGLDRTSVRIVNVVPWRPPGNRTPSETEIAQCLPFLHRHIALVRPQVLLLLGAVAVRAILGGKDGISRVRGTWKSADIPGLDQKIRTLPTFHPAYLLRQPQAKRHAWSDLLRLRQECVESGVIDSTALQ</sequence>
<feature type="domain" description="Uracil-DNA glycosylase-like" evidence="12">
    <location>
        <begin position="115"/>
        <end position="267"/>
    </location>
</feature>
<dbReference type="SMART" id="SM00987">
    <property type="entry name" value="UreE_C"/>
    <property type="match status" value="1"/>
</dbReference>
<evidence type="ECO:0000259" key="12">
    <source>
        <dbReference type="SMART" id="SM00986"/>
    </source>
</evidence>
<dbReference type="GO" id="GO:0046872">
    <property type="term" value="F:metal ion binding"/>
    <property type="evidence" value="ECO:0007669"/>
    <property type="project" value="UniProtKB-KW"/>
</dbReference>
<dbReference type="Pfam" id="PF03167">
    <property type="entry name" value="UDG"/>
    <property type="match status" value="1"/>
</dbReference>
<reference evidence="13 14" key="1">
    <citation type="submission" date="2023-11" db="EMBL/GenBank/DDBJ databases">
        <title>MicrobeMod: A computational toolkit for identifying prokaryotic methylation and restriction-modification with nanopore sequencing.</title>
        <authorList>
            <person name="Crits-Christoph A."/>
            <person name="Kang S.C."/>
            <person name="Lee H."/>
            <person name="Ostrov N."/>
        </authorList>
    </citation>
    <scope>NUCLEOTIDE SEQUENCE [LARGE SCALE GENOMIC DNA]</scope>
    <source>
        <strain evidence="13 14">DSMZ 700</strain>
    </source>
</reference>
<dbReference type="CDD" id="cd10030">
    <property type="entry name" value="UDG-F4_TTUDGA_SPO1dp_like"/>
    <property type="match status" value="1"/>
</dbReference>
<protein>
    <recommendedName>
        <fullName evidence="4">Type-4 uracil-DNA glycosylase</fullName>
        <ecNumber evidence="3">3.2.2.27</ecNumber>
    </recommendedName>
</protein>
<keyword evidence="9" id="KW-0408">Iron</keyword>
<dbReference type="EC" id="3.2.2.27" evidence="3"/>
<dbReference type="InterPro" id="IPR036895">
    <property type="entry name" value="Uracil-DNA_glycosylase-like_sf"/>
</dbReference>
<name>A0AAW9DQ37_ACIAO</name>
<evidence type="ECO:0000256" key="9">
    <source>
        <dbReference type="ARBA" id="ARBA00023004"/>
    </source>
</evidence>
<keyword evidence="7" id="KW-0227">DNA damage</keyword>
<dbReference type="GO" id="GO:0006281">
    <property type="term" value="P:DNA repair"/>
    <property type="evidence" value="ECO:0007669"/>
    <property type="project" value="UniProtKB-KW"/>
</dbReference>
<dbReference type="Gene3D" id="3.40.470.10">
    <property type="entry name" value="Uracil-DNA glycosylase-like domain"/>
    <property type="match status" value="1"/>
</dbReference>
<keyword evidence="8 13" id="KW-0378">Hydrolase</keyword>
<accession>A0AAW9DQ37</accession>
<evidence type="ECO:0000256" key="1">
    <source>
        <dbReference type="ARBA" id="ARBA00001400"/>
    </source>
</evidence>
<evidence type="ECO:0000256" key="5">
    <source>
        <dbReference type="ARBA" id="ARBA00022485"/>
    </source>
</evidence>
<keyword evidence="13" id="KW-0326">Glycosidase</keyword>
<evidence type="ECO:0000256" key="8">
    <source>
        <dbReference type="ARBA" id="ARBA00022801"/>
    </source>
</evidence>
<dbReference type="SMART" id="SM00986">
    <property type="entry name" value="UDG"/>
    <property type="match status" value="1"/>
</dbReference>
<dbReference type="EMBL" id="JAWXYB010000018">
    <property type="protein sequence ID" value="MDX5930335.1"/>
    <property type="molecule type" value="Genomic_DNA"/>
</dbReference>
<dbReference type="InterPro" id="IPR005273">
    <property type="entry name" value="Ura-DNA_glyco_family4"/>
</dbReference>
<keyword evidence="6" id="KW-0479">Metal-binding</keyword>
<keyword evidence="11" id="KW-0234">DNA repair</keyword>
<proteinExistence type="inferred from homology"/>
<dbReference type="GO" id="GO:0051539">
    <property type="term" value="F:4 iron, 4 sulfur cluster binding"/>
    <property type="evidence" value="ECO:0007669"/>
    <property type="project" value="UniProtKB-KW"/>
</dbReference>
<dbReference type="GO" id="GO:0004844">
    <property type="term" value="F:uracil DNA N-glycosylase activity"/>
    <property type="evidence" value="ECO:0007669"/>
    <property type="project" value="UniProtKB-EC"/>
</dbReference>
<dbReference type="PANTHER" id="PTHR33693:SF1">
    <property type="entry name" value="TYPE-4 URACIL-DNA GLYCOSYLASE"/>
    <property type="match status" value="1"/>
</dbReference>
<gene>
    <name evidence="13" type="ORF">SIL87_06075</name>
</gene>
<comment type="caution">
    <text evidence="13">The sequence shown here is derived from an EMBL/GenBank/DDBJ whole genome shotgun (WGS) entry which is preliminary data.</text>
</comment>